<dbReference type="GO" id="GO:0005737">
    <property type="term" value="C:cytoplasm"/>
    <property type="evidence" value="ECO:0007669"/>
    <property type="project" value="UniProtKB-SubCell"/>
</dbReference>
<gene>
    <name evidence="6" type="primary">rsmH</name>
    <name evidence="7" type="ORF">ABR69_06725</name>
</gene>
<keyword evidence="4 6" id="KW-0808">Transferase</keyword>
<dbReference type="InterPro" id="IPR002903">
    <property type="entry name" value="RsmH"/>
</dbReference>
<dbReference type="PANTHER" id="PTHR11265">
    <property type="entry name" value="S-ADENOSYL-METHYLTRANSFERASE MRAW"/>
    <property type="match status" value="1"/>
</dbReference>
<evidence type="ECO:0000256" key="5">
    <source>
        <dbReference type="ARBA" id="ARBA00022691"/>
    </source>
</evidence>
<name>A0A0R2SKR7_9GAMM</name>
<feature type="binding site" evidence="6">
    <location>
        <position position="108"/>
    </location>
    <ligand>
        <name>S-adenosyl-L-methionine</name>
        <dbReference type="ChEBI" id="CHEBI:59789"/>
    </ligand>
</feature>
<feature type="binding site" evidence="6">
    <location>
        <position position="60"/>
    </location>
    <ligand>
        <name>S-adenosyl-L-methionine</name>
        <dbReference type="ChEBI" id="CHEBI:59789"/>
    </ligand>
</feature>
<evidence type="ECO:0000256" key="2">
    <source>
        <dbReference type="ARBA" id="ARBA00022552"/>
    </source>
</evidence>
<dbReference type="Pfam" id="PF01795">
    <property type="entry name" value="Methyltransf_5"/>
    <property type="match status" value="1"/>
</dbReference>
<comment type="similarity">
    <text evidence="1 6">Belongs to the methyltransferase superfamily. RsmH family.</text>
</comment>
<dbReference type="SUPFAM" id="SSF53335">
    <property type="entry name" value="S-adenosyl-L-methionine-dependent methyltransferases"/>
    <property type="match status" value="1"/>
</dbReference>
<comment type="caution">
    <text evidence="7">The sequence shown here is derived from an EMBL/GenBank/DDBJ whole genome shotgun (WGS) entry which is preliminary data.</text>
</comment>
<protein>
    <recommendedName>
        <fullName evidence="6">Ribosomal RNA small subunit methyltransferase H</fullName>
        <ecNumber evidence="6">2.1.1.199</ecNumber>
    </recommendedName>
    <alternativeName>
        <fullName evidence="6">16S rRNA m(4)C1402 methyltransferase</fullName>
    </alternativeName>
    <alternativeName>
        <fullName evidence="6">rRNA (cytosine-N(4)-)-methyltransferase RsmH</fullName>
    </alternativeName>
</protein>
<feature type="binding site" evidence="6">
    <location>
        <position position="115"/>
    </location>
    <ligand>
        <name>S-adenosyl-L-methionine</name>
        <dbReference type="ChEBI" id="CHEBI:59789"/>
    </ligand>
</feature>
<keyword evidence="2 6" id="KW-0698">rRNA processing</keyword>
<evidence type="ECO:0000256" key="3">
    <source>
        <dbReference type="ARBA" id="ARBA00022603"/>
    </source>
</evidence>
<dbReference type="GO" id="GO:0071424">
    <property type="term" value="F:rRNA (cytosine-N4-)-methyltransferase activity"/>
    <property type="evidence" value="ECO:0007669"/>
    <property type="project" value="UniProtKB-UniRule"/>
</dbReference>
<keyword evidence="3 6" id="KW-0489">Methyltransferase</keyword>
<dbReference type="FunFam" id="1.10.150.170:FF:000003">
    <property type="entry name" value="Ribosomal RNA small subunit methyltransferase H"/>
    <property type="match status" value="1"/>
</dbReference>
<dbReference type="HAMAP" id="MF_01007">
    <property type="entry name" value="16SrRNA_methyltr_H"/>
    <property type="match status" value="1"/>
</dbReference>
<evidence type="ECO:0000256" key="1">
    <source>
        <dbReference type="ARBA" id="ARBA00010396"/>
    </source>
</evidence>
<comment type="catalytic activity">
    <reaction evidence="6">
        <text>cytidine(1402) in 16S rRNA + S-adenosyl-L-methionine = N(4)-methylcytidine(1402) in 16S rRNA + S-adenosyl-L-homocysteine + H(+)</text>
        <dbReference type="Rhea" id="RHEA:42928"/>
        <dbReference type="Rhea" id="RHEA-COMP:10286"/>
        <dbReference type="Rhea" id="RHEA-COMP:10287"/>
        <dbReference type="ChEBI" id="CHEBI:15378"/>
        <dbReference type="ChEBI" id="CHEBI:57856"/>
        <dbReference type="ChEBI" id="CHEBI:59789"/>
        <dbReference type="ChEBI" id="CHEBI:74506"/>
        <dbReference type="ChEBI" id="CHEBI:82748"/>
        <dbReference type="EC" id="2.1.1.199"/>
    </reaction>
</comment>
<reference evidence="7 8" key="1">
    <citation type="submission" date="2015-10" db="EMBL/GenBank/DDBJ databases">
        <title>Metagenome-Assembled Genomes uncover a global brackish microbiome.</title>
        <authorList>
            <person name="Hugerth L.W."/>
            <person name="Larsson J."/>
            <person name="Alneberg J."/>
            <person name="Lindh M.V."/>
            <person name="Legrand C."/>
            <person name="Pinhassi J."/>
            <person name="Andersson A.F."/>
        </authorList>
    </citation>
    <scope>NUCLEOTIDE SEQUENCE [LARGE SCALE GENOMIC DNA]</scope>
    <source>
        <strain evidence="7">BACL4 MAG-120507-bin80</strain>
    </source>
</reference>
<accession>A0A0R2SKR7</accession>
<dbReference type="NCBIfam" id="TIGR00006">
    <property type="entry name" value="16S rRNA (cytosine(1402)-N(4))-methyltransferase RsmH"/>
    <property type="match status" value="1"/>
</dbReference>
<dbReference type="PIRSF" id="PIRSF004486">
    <property type="entry name" value="MraW"/>
    <property type="match status" value="1"/>
</dbReference>
<dbReference type="AlphaFoldDB" id="A0A0R2SKR7"/>
<dbReference type="InterPro" id="IPR029063">
    <property type="entry name" value="SAM-dependent_MTases_sf"/>
</dbReference>
<organism evidence="7 8">
    <name type="scientific">OM182 bacterium BACL3 MAG-120507-bin80</name>
    <dbReference type="NCBI Taxonomy" id="1655577"/>
    <lineage>
        <taxon>Bacteria</taxon>
        <taxon>Pseudomonadati</taxon>
        <taxon>Pseudomonadota</taxon>
        <taxon>Gammaproteobacteria</taxon>
        <taxon>OMG group</taxon>
        <taxon>OM182 clade</taxon>
    </lineage>
</organism>
<evidence type="ECO:0000313" key="7">
    <source>
        <dbReference type="EMBL" id="KRO73226.1"/>
    </source>
</evidence>
<evidence type="ECO:0000256" key="6">
    <source>
        <dbReference type="HAMAP-Rule" id="MF_01007"/>
    </source>
</evidence>
<evidence type="ECO:0000256" key="4">
    <source>
        <dbReference type="ARBA" id="ARBA00022679"/>
    </source>
</evidence>
<keyword evidence="6" id="KW-0963">Cytoplasm</keyword>
<comment type="subcellular location">
    <subcellularLocation>
        <location evidence="6">Cytoplasm</location>
    </subcellularLocation>
</comment>
<dbReference type="SUPFAM" id="SSF81799">
    <property type="entry name" value="Putative methyltransferase TM0872, insert domain"/>
    <property type="match status" value="1"/>
</dbReference>
<dbReference type="EC" id="2.1.1.199" evidence="6"/>
<dbReference type="Gene3D" id="1.10.150.170">
    <property type="entry name" value="Putative methyltransferase TM0872, insert domain"/>
    <property type="match status" value="1"/>
</dbReference>
<keyword evidence="5 6" id="KW-0949">S-adenosyl-L-methionine</keyword>
<sequence>MSTESLHHTVLLNEAVDALLAQSDERDEPQIYIDGTFGRGGHSKAILKKLPTNARLIAFDRDPEAIAVANALQAEDERLEPKHSAFGEMSAVLGDMGLMGRVDGILLDLGVSSPQLDDAERGFSFMRDGPLDMRMDTTQGISAAQWINSASETEIADVLYHYGEERHSRRMARRVVAERAISPILRTGVLAEMIKEANPSWERDKHPATRAFQGIRLFINRELEQLELALDQALEILRPGGLFVVISFHSLEDRIAKRFIAKHARGDDFPRGLPVAQSQLNPKVKPQSKAIKPSRDEIDRNPRARSAVMRVAAKL</sequence>
<dbReference type="EMBL" id="LIBB01000017">
    <property type="protein sequence ID" value="KRO73226.1"/>
    <property type="molecule type" value="Genomic_DNA"/>
</dbReference>
<feature type="binding site" evidence="6">
    <location>
        <position position="86"/>
    </location>
    <ligand>
        <name>S-adenosyl-L-methionine</name>
        <dbReference type="ChEBI" id="CHEBI:59789"/>
    </ligand>
</feature>
<dbReference type="GO" id="GO:0070475">
    <property type="term" value="P:rRNA base methylation"/>
    <property type="evidence" value="ECO:0007669"/>
    <property type="project" value="UniProtKB-UniRule"/>
</dbReference>
<proteinExistence type="inferred from homology"/>
<feature type="binding site" evidence="6">
    <location>
        <begin position="40"/>
        <end position="42"/>
    </location>
    <ligand>
        <name>S-adenosyl-L-methionine</name>
        <dbReference type="ChEBI" id="CHEBI:59789"/>
    </ligand>
</feature>
<evidence type="ECO:0000313" key="8">
    <source>
        <dbReference type="Proteomes" id="UP000051934"/>
    </source>
</evidence>
<dbReference type="Gene3D" id="3.40.50.150">
    <property type="entry name" value="Vaccinia Virus protein VP39"/>
    <property type="match status" value="1"/>
</dbReference>
<comment type="function">
    <text evidence="6">Specifically methylates the N4 position of cytidine in position 1402 (C1402) of 16S rRNA.</text>
</comment>
<dbReference type="Proteomes" id="UP000051934">
    <property type="component" value="Unassembled WGS sequence"/>
</dbReference>
<dbReference type="InterPro" id="IPR023397">
    <property type="entry name" value="SAM-dep_MeTrfase_MraW_recog"/>
</dbReference>
<dbReference type="PANTHER" id="PTHR11265:SF0">
    <property type="entry name" value="12S RRNA N4-METHYLCYTIDINE METHYLTRANSFERASE"/>
    <property type="match status" value="1"/>
</dbReference>